<evidence type="ECO:0000256" key="1">
    <source>
        <dbReference type="ARBA" id="ARBA00004651"/>
    </source>
</evidence>
<feature type="transmembrane region" description="Helical" evidence="8">
    <location>
        <begin position="229"/>
        <end position="247"/>
    </location>
</feature>
<evidence type="ECO:0000256" key="6">
    <source>
        <dbReference type="ARBA" id="ARBA00022989"/>
    </source>
</evidence>
<evidence type="ECO:0000256" key="3">
    <source>
        <dbReference type="ARBA" id="ARBA00022448"/>
    </source>
</evidence>
<feature type="transmembrane region" description="Helical" evidence="8">
    <location>
        <begin position="135"/>
        <end position="164"/>
    </location>
</feature>
<gene>
    <name evidence="9" type="ORF">DES32_1224</name>
</gene>
<evidence type="ECO:0000313" key="9">
    <source>
        <dbReference type="EMBL" id="REF87601.1"/>
    </source>
</evidence>
<comment type="caution">
    <text evidence="9">The sequence shown here is derived from an EMBL/GenBank/DDBJ whole genome shotgun (WGS) entry which is preliminary data.</text>
</comment>
<evidence type="ECO:0000256" key="8">
    <source>
        <dbReference type="RuleBase" id="RU363041"/>
    </source>
</evidence>
<dbReference type="PANTHER" id="PTHR30269:SF0">
    <property type="entry name" value="MEMBRANE TRANSPORTER PROTEIN YFCA-RELATED"/>
    <property type="match status" value="1"/>
</dbReference>
<dbReference type="AlphaFoldDB" id="A0A3D9YY79"/>
<keyword evidence="7 8" id="KW-0472">Membrane</keyword>
<keyword evidence="10" id="KW-1185">Reference proteome</keyword>
<keyword evidence="5 8" id="KW-0812">Transmembrane</keyword>
<dbReference type="PANTHER" id="PTHR30269">
    <property type="entry name" value="TRANSMEMBRANE PROTEIN YFCA"/>
    <property type="match status" value="1"/>
</dbReference>
<dbReference type="InterPro" id="IPR002781">
    <property type="entry name" value="TM_pro_TauE-like"/>
</dbReference>
<feature type="transmembrane region" description="Helical" evidence="8">
    <location>
        <begin position="7"/>
        <end position="36"/>
    </location>
</feature>
<feature type="transmembrane region" description="Helical" evidence="8">
    <location>
        <begin position="70"/>
        <end position="91"/>
    </location>
</feature>
<comment type="subcellular location">
    <subcellularLocation>
        <location evidence="1 8">Cell membrane</location>
        <topology evidence="1 8">Multi-pass membrane protein</topology>
    </subcellularLocation>
</comment>
<evidence type="ECO:0000256" key="2">
    <source>
        <dbReference type="ARBA" id="ARBA00009142"/>
    </source>
</evidence>
<evidence type="ECO:0000256" key="4">
    <source>
        <dbReference type="ARBA" id="ARBA00022475"/>
    </source>
</evidence>
<evidence type="ECO:0000313" key="10">
    <source>
        <dbReference type="Proteomes" id="UP000256900"/>
    </source>
</evidence>
<dbReference type="InterPro" id="IPR052017">
    <property type="entry name" value="TSUP"/>
</dbReference>
<dbReference type="EMBL" id="QUMO01000002">
    <property type="protein sequence ID" value="REF87601.1"/>
    <property type="molecule type" value="Genomic_DNA"/>
</dbReference>
<reference evidence="9 10" key="1">
    <citation type="submission" date="2018-08" db="EMBL/GenBank/DDBJ databases">
        <title>Genomic Encyclopedia of Type Strains, Phase IV (KMG-IV): sequencing the most valuable type-strain genomes for metagenomic binning, comparative biology and taxonomic classification.</title>
        <authorList>
            <person name="Goeker M."/>
        </authorList>
    </citation>
    <scope>NUCLEOTIDE SEQUENCE [LARGE SCALE GENOMIC DNA]</scope>
    <source>
        <strain evidence="9 10">BW863</strain>
    </source>
</reference>
<dbReference type="Proteomes" id="UP000256900">
    <property type="component" value="Unassembled WGS sequence"/>
</dbReference>
<evidence type="ECO:0000256" key="7">
    <source>
        <dbReference type="ARBA" id="ARBA00023136"/>
    </source>
</evidence>
<keyword evidence="6 8" id="KW-1133">Transmembrane helix</keyword>
<protein>
    <recommendedName>
        <fullName evidence="8">Probable membrane transporter protein</fullName>
    </recommendedName>
</protein>
<dbReference type="GO" id="GO:0005886">
    <property type="term" value="C:plasma membrane"/>
    <property type="evidence" value="ECO:0007669"/>
    <property type="project" value="UniProtKB-SubCell"/>
</dbReference>
<sequence>MVNPETLAVLAAGAGIAGFVDTLAGGGGLITVPLLLLTGLPPLLVLGTNKLQGTFGTLSATATLLIRRQIFFGQIEAGFAAAFAGGLLGALAARIMGAGMLDILIPFVLAGIAVYFLFAPTAAEVGGKVRLSRPAYLASVVPAIGFYDGFFGPGTGSFFALAGVGLRGETLLKATAFAKVLNFGSNLGALVLFLLAGKVVWAYGAVMILGQIVGATAGSHVMIRGGPRLIRPLIVVVCLAMLLRYLWQKGYLVWL</sequence>
<dbReference type="RefSeq" id="WP_207206621.1">
    <property type="nucleotide sequence ID" value="NZ_CP025086.1"/>
</dbReference>
<accession>A0A3D9YY79</accession>
<keyword evidence="4 8" id="KW-1003">Cell membrane</keyword>
<evidence type="ECO:0000256" key="5">
    <source>
        <dbReference type="ARBA" id="ARBA00022692"/>
    </source>
</evidence>
<feature type="transmembrane region" description="Helical" evidence="8">
    <location>
        <begin position="103"/>
        <end position="123"/>
    </location>
</feature>
<organism evidence="9 10">
    <name type="scientific">Methylovirgula ligni</name>
    <dbReference type="NCBI Taxonomy" id="569860"/>
    <lineage>
        <taxon>Bacteria</taxon>
        <taxon>Pseudomonadati</taxon>
        <taxon>Pseudomonadota</taxon>
        <taxon>Alphaproteobacteria</taxon>
        <taxon>Hyphomicrobiales</taxon>
        <taxon>Beijerinckiaceae</taxon>
        <taxon>Methylovirgula</taxon>
    </lineage>
</organism>
<proteinExistence type="inferred from homology"/>
<dbReference type="Pfam" id="PF01925">
    <property type="entry name" value="TauE"/>
    <property type="match status" value="1"/>
</dbReference>
<comment type="similarity">
    <text evidence="2 8">Belongs to the 4-toluene sulfonate uptake permease (TSUP) (TC 2.A.102) family.</text>
</comment>
<name>A0A3D9YY79_9HYPH</name>
<keyword evidence="3" id="KW-0813">Transport</keyword>